<sequence length="227" mass="25979">MNILKVEVRTKQLAMIKKFYVDLLEFEVKKDADERLELQAGRSTIEFVQDHDSRAFYHIAFSIAVNQLSEAMKWLENNGIELITQDGNQPFEFKDWPASACYFYDPDGNLIEFIAHHATVHEQADSFHAKHIIAISEIGLPVVDVREEIRRLHEVFGLSLWRGDGKQFAAMGDENGLLIVIDKHRPWFPVHIKPGMFPTVVSIQGHAPEKQHLVMNDGLYILSSLSL</sequence>
<dbReference type="InterPro" id="IPR004360">
    <property type="entry name" value="Glyas_Fos-R_dOase_dom"/>
</dbReference>
<evidence type="ECO:0000259" key="1">
    <source>
        <dbReference type="PROSITE" id="PS51819"/>
    </source>
</evidence>
<dbReference type="OrthoDB" id="2703022at2"/>
<feature type="domain" description="VOC" evidence="1">
    <location>
        <begin position="2"/>
        <end position="116"/>
    </location>
</feature>
<dbReference type="Pfam" id="PF00903">
    <property type="entry name" value="Glyoxalase"/>
    <property type="match status" value="1"/>
</dbReference>
<evidence type="ECO:0000313" key="2">
    <source>
        <dbReference type="EMBL" id="OME96936.1"/>
    </source>
</evidence>
<proteinExistence type="predicted"/>
<name>A0A1R1BA30_PAELA</name>
<dbReference type="InterPro" id="IPR029068">
    <property type="entry name" value="Glyas_Bleomycin-R_OHBP_Dase"/>
</dbReference>
<dbReference type="PROSITE" id="PS51819">
    <property type="entry name" value="VOC"/>
    <property type="match status" value="1"/>
</dbReference>
<dbReference type="STRING" id="1401.BK123_05000"/>
<comment type="caution">
    <text evidence="2">The sequence shown here is derived from an EMBL/GenBank/DDBJ whole genome shotgun (WGS) entry which is preliminary data.</text>
</comment>
<dbReference type="RefSeq" id="WP_076321273.1">
    <property type="nucleotide sequence ID" value="NZ_MRTF01000001.1"/>
</dbReference>
<dbReference type="SUPFAM" id="SSF54593">
    <property type="entry name" value="Glyoxalase/Bleomycin resistance protein/Dihydroxybiphenyl dioxygenase"/>
    <property type="match status" value="1"/>
</dbReference>
<evidence type="ECO:0000313" key="3">
    <source>
        <dbReference type="Proteomes" id="UP000187074"/>
    </source>
</evidence>
<organism evidence="2 3">
    <name type="scientific">Paenibacillus lautus</name>
    <name type="common">Bacillus lautus</name>
    <dbReference type="NCBI Taxonomy" id="1401"/>
    <lineage>
        <taxon>Bacteria</taxon>
        <taxon>Bacillati</taxon>
        <taxon>Bacillota</taxon>
        <taxon>Bacilli</taxon>
        <taxon>Bacillales</taxon>
        <taxon>Paenibacillaceae</taxon>
        <taxon>Paenibacillus</taxon>
    </lineage>
</organism>
<dbReference type="Gene3D" id="3.10.180.10">
    <property type="entry name" value="2,3-Dihydroxybiphenyl 1,2-Dioxygenase, domain 1"/>
    <property type="match status" value="1"/>
</dbReference>
<dbReference type="Proteomes" id="UP000187074">
    <property type="component" value="Unassembled WGS sequence"/>
</dbReference>
<protein>
    <recommendedName>
        <fullName evidence="1">VOC domain-containing protein</fullName>
    </recommendedName>
</protein>
<gene>
    <name evidence="2" type="ORF">BK123_05000</name>
</gene>
<dbReference type="EMBL" id="MRTF01000001">
    <property type="protein sequence ID" value="OME96936.1"/>
    <property type="molecule type" value="Genomic_DNA"/>
</dbReference>
<accession>A0A1R1BA30</accession>
<reference evidence="2 3" key="1">
    <citation type="submission" date="2016-11" db="EMBL/GenBank/DDBJ databases">
        <title>Paenibacillus species isolates.</title>
        <authorList>
            <person name="Beno S.M."/>
        </authorList>
    </citation>
    <scope>NUCLEOTIDE SEQUENCE [LARGE SCALE GENOMIC DNA]</scope>
    <source>
        <strain evidence="2 3">FSL F4-0100</strain>
    </source>
</reference>
<dbReference type="AlphaFoldDB" id="A0A1R1BA30"/>
<dbReference type="InterPro" id="IPR037523">
    <property type="entry name" value="VOC_core"/>
</dbReference>